<evidence type="ECO:0000313" key="2">
    <source>
        <dbReference type="WBParaSite" id="HCON_00119460-00001"/>
    </source>
</evidence>
<dbReference type="WBParaSite" id="HCON_00119460-00001">
    <property type="protein sequence ID" value="HCON_00119460-00001"/>
    <property type="gene ID" value="HCON_00119460"/>
</dbReference>
<accession>A0A7I4YPB9</accession>
<name>A0A7I4YPB9_HAECO</name>
<evidence type="ECO:0000313" key="1">
    <source>
        <dbReference type="Proteomes" id="UP000025227"/>
    </source>
</evidence>
<protein>
    <submittedName>
        <fullName evidence="2">Protein F09G8.5</fullName>
    </submittedName>
</protein>
<reference evidence="2" key="1">
    <citation type="submission" date="2020-12" db="UniProtKB">
        <authorList>
            <consortium name="WormBaseParasite"/>
        </authorList>
    </citation>
    <scope>IDENTIFICATION</scope>
    <source>
        <strain evidence="2">MHco3</strain>
    </source>
</reference>
<proteinExistence type="predicted"/>
<dbReference type="Proteomes" id="UP000025227">
    <property type="component" value="Unplaced"/>
</dbReference>
<dbReference type="AlphaFoldDB" id="A0A7I4YPB9"/>
<sequence length="43" mass="4854">MQLRSRQSGLDYKMSPSVFSFINRVCGPTSHYFSNTGHKTSNS</sequence>
<keyword evidence="1" id="KW-1185">Reference proteome</keyword>
<organism evidence="1 2">
    <name type="scientific">Haemonchus contortus</name>
    <name type="common">Barber pole worm</name>
    <dbReference type="NCBI Taxonomy" id="6289"/>
    <lineage>
        <taxon>Eukaryota</taxon>
        <taxon>Metazoa</taxon>
        <taxon>Ecdysozoa</taxon>
        <taxon>Nematoda</taxon>
        <taxon>Chromadorea</taxon>
        <taxon>Rhabditida</taxon>
        <taxon>Rhabditina</taxon>
        <taxon>Rhabditomorpha</taxon>
        <taxon>Strongyloidea</taxon>
        <taxon>Trichostrongylidae</taxon>
        <taxon>Haemonchus</taxon>
    </lineage>
</organism>